<sequence>MMDSSRGVSERTLLLLLACVQFTHIMDFMVMMPLGPQLMRELGISAAAFGNIISAFAITAGVAGLIMAPFSDRFDRKRLLLFCYAGFALGTLACGLSTTPGMLMAARAMCGAFGGISSATLLTIVADVVPAERRARGMGIIMTAFSVAAALGVPLGLKLAQWWKWEAPFLVIAALAALVWVVLAKVLPPVRGHLDRVDADHRRDFLGLLKDGNAWTGILLMVACVMGHFMVIPYLSPYLVGNVGLAEEHLFLVYLVGGVVTIFTGPFVGRMADRHGRFLVFCILIAFACGIIFHISTSGPLPLWHILLNAAIFFIFASGRFIPAQAVISLAVPSSRRGAYMSLVSCARDLASGVTAAIGGMIVVKGPGVSLLHFDRLGIIAITISVCSLLVFRLVKVAE</sequence>
<comment type="subcellular location">
    <subcellularLocation>
        <location evidence="1">Cell membrane</location>
        <topology evidence="1">Multi-pass membrane protein</topology>
    </subcellularLocation>
</comment>
<dbReference type="InterPro" id="IPR011701">
    <property type="entry name" value="MFS"/>
</dbReference>
<feature type="transmembrane region" description="Helical" evidence="6">
    <location>
        <begin position="251"/>
        <end position="269"/>
    </location>
</feature>
<evidence type="ECO:0000259" key="7">
    <source>
        <dbReference type="PROSITE" id="PS50850"/>
    </source>
</evidence>
<evidence type="ECO:0000256" key="2">
    <source>
        <dbReference type="ARBA" id="ARBA00022475"/>
    </source>
</evidence>
<feature type="transmembrane region" description="Helical" evidence="6">
    <location>
        <begin position="376"/>
        <end position="395"/>
    </location>
</feature>
<dbReference type="GO" id="GO:0005886">
    <property type="term" value="C:plasma membrane"/>
    <property type="evidence" value="ECO:0007669"/>
    <property type="project" value="UniProtKB-SubCell"/>
</dbReference>
<feature type="transmembrane region" description="Helical" evidence="6">
    <location>
        <begin position="212"/>
        <end position="231"/>
    </location>
</feature>
<dbReference type="RefSeq" id="WP_169455770.1">
    <property type="nucleotide sequence ID" value="NZ_CP051774.1"/>
</dbReference>
<feature type="transmembrane region" description="Helical" evidence="6">
    <location>
        <begin position="278"/>
        <end position="297"/>
    </location>
</feature>
<proteinExistence type="predicted"/>
<protein>
    <submittedName>
        <fullName evidence="8">MFS transporter</fullName>
    </submittedName>
</protein>
<reference evidence="8 9" key="1">
    <citation type="submission" date="2020-04" db="EMBL/GenBank/DDBJ databases">
        <title>Luteolibacter sp. G-1-1-1 isolated from soil.</title>
        <authorList>
            <person name="Dahal R.H."/>
        </authorList>
    </citation>
    <scope>NUCLEOTIDE SEQUENCE [LARGE SCALE GENOMIC DNA]</scope>
    <source>
        <strain evidence="8 9">G-1-1-1</strain>
    </source>
</reference>
<feature type="transmembrane region" description="Helical" evidence="6">
    <location>
        <begin position="44"/>
        <end position="67"/>
    </location>
</feature>
<dbReference type="InterPro" id="IPR050189">
    <property type="entry name" value="MFS_Efflux_Transporters"/>
</dbReference>
<feature type="transmembrane region" description="Helical" evidence="6">
    <location>
        <begin position="343"/>
        <end position="364"/>
    </location>
</feature>
<feature type="domain" description="Major facilitator superfamily (MFS) profile" evidence="7">
    <location>
        <begin position="13"/>
        <end position="399"/>
    </location>
</feature>
<keyword evidence="9" id="KW-1185">Reference proteome</keyword>
<dbReference type="KEGG" id="luo:HHL09_16775"/>
<name>A0A858RMG1_9BACT</name>
<evidence type="ECO:0000256" key="5">
    <source>
        <dbReference type="ARBA" id="ARBA00023136"/>
    </source>
</evidence>
<evidence type="ECO:0000313" key="8">
    <source>
        <dbReference type="EMBL" id="QJE97370.1"/>
    </source>
</evidence>
<feature type="transmembrane region" description="Helical" evidence="6">
    <location>
        <begin position="169"/>
        <end position="187"/>
    </location>
</feature>
<dbReference type="CDD" id="cd17324">
    <property type="entry name" value="MFS_NepI_like"/>
    <property type="match status" value="1"/>
</dbReference>
<keyword evidence="4 6" id="KW-1133">Transmembrane helix</keyword>
<accession>A0A858RMG1</accession>
<gene>
    <name evidence="8" type="ORF">HHL09_16775</name>
</gene>
<dbReference type="SUPFAM" id="SSF103473">
    <property type="entry name" value="MFS general substrate transporter"/>
    <property type="match status" value="1"/>
</dbReference>
<evidence type="ECO:0000313" key="9">
    <source>
        <dbReference type="Proteomes" id="UP000501812"/>
    </source>
</evidence>
<dbReference type="AlphaFoldDB" id="A0A858RMG1"/>
<dbReference type="PANTHER" id="PTHR43124:SF10">
    <property type="entry name" value="PURINE EFFLUX PUMP PBUE"/>
    <property type="match status" value="1"/>
</dbReference>
<feature type="transmembrane region" description="Helical" evidence="6">
    <location>
        <begin position="104"/>
        <end position="126"/>
    </location>
</feature>
<dbReference type="InterPro" id="IPR036259">
    <property type="entry name" value="MFS_trans_sf"/>
</dbReference>
<evidence type="ECO:0000256" key="1">
    <source>
        <dbReference type="ARBA" id="ARBA00004651"/>
    </source>
</evidence>
<evidence type="ECO:0000256" key="6">
    <source>
        <dbReference type="SAM" id="Phobius"/>
    </source>
</evidence>
<dbReference type="Proteomes" id="UP000501812">
    <property type="component" value="Chromosome"/>
</dbReference>
<dbReference type="Pfam" id="PF07690">
    <property type="entry name" value="MFS_1"/>
    <property type="match status" value="1"/>
</dbReference>
<feature type="transmembrane region" description="Helical" evidence="6">
    <location>
        <begin position="12"/>
        <end position="32"/>
    </location>
</feature>
<dbReference type="PROSITE" id="PS50850">
    <property type="entry name" value="MFS"/>
    <property type="match status" value="1"/>
</dbReference>
<organism evidence="8 9">
    <name type="scientific">Luteolibacter luteus</name>
    <dbReference type="NCBI Taxonomy" id="2728835"/>
    <lineage>
        <taxon>Bacteria</taxon>
        <taxon>Pseudomonadati</taxon>
        <taxon>Verrucomicrobiota</taxon>
        <taxon>Verrucomicrobiia</taxon>
        <taxon>Verrucomicrobiales</taxon>
        <taxon>Verrucomicrobiaceae</taxon>
        <taxon>Luteolibacter</taxon>
    </lineage>
</organism>
<feature type="transmembrane region" description="Helical" evidence="6">
    <location>
        <begin position="138"/>
        <end position="157"/>
    </location>
</feature>
<evidence type="ECO:0000256" key="3">
    <source>
        <dbReference type="ARBA" id="ARBA00022692"/>
    </source>
</evidence>
<dbReference type="InterPro" id="IPR020846">
    <property type="entry name" value="MFS_dom"/>
</dbReference>
<keyword evidence="5 6" id="KW-0472">Membrane</keyword>
<dbReference type="EMBL" id="CP051774">
    <property type="protein sequence ID" value="QJE97370.1"/>
    <property type="molecule type" value="Genomic_DNA"/>
</dbReference>
<feature type="transmembrane region" description="Helical" evidence="6">
    <location>
        <begin position="303"/>
        <end position="322"/>
    </location>
</feature>
<keyword evidence="2" id="KW-1003">Cell membrane</keyword>
<dbReference type="PANTHER" id="PTHR43124">
    <property type="entry name" value="PURINE EFFLUX PUMP PBUE"/>
    <property type="match status" value="1"/>
</dbReference>
<dbReference type="Gene3D" id="1.20.1250.20">
    <property type="entry name" value="MFS general substrate transporter like domains"/>
    <property type="match status" value="1"/>
</dbReference>
<keyword evidence="3 6" id="KW-0812">Transmembrane</keyword>
<evidence type="ECO:0000256" key="4">
    <source>
        <dbReference type="ARBA" id="ARBA00022989"/>
    </source>
</evidence>
<dbReference type="GO" id="GO:0022857">
    <property type="term" value="F:transmembrane transporter activity"/>
    <property type="evidence" value="ECO:0007669"/>
    <property type="project" value="InterPro"/>
</dbReference>
<feature type="transmembrane region" description="Helical" evidence="6">
    <location>
        <begin position="79"/>
        <end position="98"/>
    </location>
</feature>